<dbReference type="EMBL" id="BMTL01000049">
    <property type="protein sequence ID" value="GGS26629.1"/>
    <property type="molecule type" value="Genomic_DNA"/>
</dbReference>
<dbReference type="InterPro" id="IPR029069">
    <property type="entry name" value="HotDog_dom_sf"/>
</dbReference>
<dbReference type="Gene3D" id="3.10.129.10">
    <property type="entry name" value="Hotdog Thioesterase"/>
    <property type="match status" value="1"/>
</dbReference>
<keyword evidence="2" id="KW-1185">Reference proteome</keyword>
<organism evidence="1 2">
    <name type="scientific">Streptomyces humidus</name>
    <dbReference type="NCBI Taxonomy" id="52259"/>
    <lineage>
        <taxon>Bacteria</taxon>
        <taxon>Bacillati</taxon>
        <taxon>Actinomycetota</taxon>
        <taxon>Actinomycetes</taxon>
        <taxon>Kitasatosporales</taxon>
        <taxon>Streptomycetaceae</taxon>
        <taxon>Streptomyces</taxon>
    </lineage>
</organism>
<accession>A0A918LBK4</accession>
<dbReference type="SUPFAM" id="SSF54637">
    <property type="entry name" value="Thioesterase/thiol ester dehydrase-isomerase"/>
    <property type="match status" value="1"/>
</dbReference>
<gene>
    <name evidence="1" type="ORF">GCM10010269_76560</name>
</gene>
<dbReference type="Proteomes" id="UP000606194">
    <property type="component" value="Unassembled WGS sequence"/>
</dbReference>
<reference evidence="1" key="2">
    <citation type="submission" date="2020-09" db="EMBL/GenBank/DDBJ databases">
        <authorList>
            <person name="Sun Q."/>
            <person name="Ohkuma M."/>
        </authorList>
    </citation>
    <scope>NUCLEOTIDE SEQUENCE</scope>
    <source>
        <strain evidence="1">JCM 4386</strain>
    </source>
</reference>
<reference evidence="1" key="1">
    <citation type="journal article" date="2014" name="Int. J. Syst. Evol. Microbiol.">
        <title>Complete genome sequence of Corynebacterium casei LMG S-19264T (=DSM 44701T), isolated from a smear-ripened cheese.</title>
        <authorList>
            <consortium name="US DOE Joint Genome Institute (JGI-PGF)"/>
            <person name="Walter F."/>
            <person name="Albersmeier A."/>
            <person name="Kalinowski J."/>
            <person name="Ruckert C."/>
        </authorList>
    </citation>
    <scope>NUCLEOTIDE SEQUENCE</scope>
    <source>
        <strain evidence="1">JCM 4386</strain>
    </source>
</reference>
<name>A0A918LBK4_9ACTN</name>
<dbReference type="AlphaFoldDB" id="A0A918LBK4"/>
<evidence type="ECO:0000313" key="2">
    <source>
        <dbReference type="Proteomes" id="UP000606194"/>
    </source>
</evidence>
<comment type="caution">
    <text evidence="1">The sequence shown here is derived from an EMBL/GenBank/DDBJ whole genome shotgun (WGS) entry which is preliminary data.</text>
</comment>
<sequence>MTITVSLEDLSGVEGAQLGASDWIDVTQSMINQFADATGDHQ</sequence>
<evidence type="ECO:0000313" key="1">
    <source>
        <dbReference type="EMBL" id="GGS26629.1"/>
    </source>
</evidence>
<protein>
    <submittedName>
        <fullName evidence="1">Uncharacterized protein</fullName>
    </submittedName>
</protein>
<proteinExistence type="predicted"/>